<dbReference type="GO" id="GO:0003677">
    <property type="term" value="F:DNA binding"/>
    <property type="evidence" value="ECO:0007669"/>
    <property type="project" value="InterPro"/>
</dbReference>
<evidence type="ECO:0000313" key="3">
    <source>
        <dbReference type="EMBL" id="RHN14958.1"/>
    </source>
</evidence>
<name>A0A415UA49_9FIRM</name>
<dbReference type="EMBL" id="QRQQ01000010">
    <property type="protein sequence ID" value="RHN14958.1"/>
    <property type="molecule type" value="Genomic_DNA"/>
</dbReference>
<dbReference type="SUPFAM" id="SSF47413">
    <property type="entry name" value="lambda repressor-like DNA-binding domains"/>
    <property type="match status" value="1"/>
</dbReference>
<evidence type="ECO:0000313" key="5">
    <source>
        <dbReference type="Proteomes" id="UP000285666"/>
    </source>
</evidence>
<organism evidence="3 4">
    <name type="scientific">Dorea formicigenerans</name>
    <dbReference type="NCBI Taxonomy" id="39486"/>
    <lineage>
        <taxon>Bacteria</taxon>
        <taxon>Bacillati</taxon>
        <taxon>Bacillota</taxon>
        <taxon>Clostridia</taxon>
        <taxon>Lachnospirales</taxon>
        <taxon>Lachnospiraceae</taxon>
        <taxon>Dorea</taxon>
    </lineage>
</organism>
<comment type="caution">
    <text evidence="3">The sequence shown here is derived from an EMBL/GenBank/DDBJ whole genome shotgun (WGS) entry which is preliminary data.</text>
</comment>
<sequence length="114" mass="13272">MEMSKFIENLKKYLENRKIRQTYVSLMTGWDKSRVSKILSGTIDLKESEAEFLAKALGHDMSYFLTDFSDQYKEQAVNGQLAFFAGTLNDEDKKTADKLVEMFRFYDALTMIEI</sequence>
<evidence type="ECO:0000313" key="2">
    <source>
        <dbReference type="EMBL" id="RHF77368.1"/>
    </source>
</evidence>
<dbReference type="Proteomes" id="UP000285666">
    <property type="component" value="Unassembled WGS sequence"/>
</dbReference>
<dbReference type="PROSITE" id="PS50943">
    <property type="entry name" value="HTH_CROC1"/>
    <property type="match status" value="1"/>
</dbReference>
<dbReference type="EMBL" id="QRHN01000016">
    <property type="protein sequence ID" value="RHF77368.1"/>
    <property type="molecule type" value="Genomic_DNA"/>
</dbReference>
<dbReference type="Proteomes" id="UP000285652">
    <property type="component" value="Unassembled WGS sequence"/>
</dbReference>
<dbReference type="AlphaFoldDB" id="A0A415UA49"/>
<protein>
    <submittedName>
        <fullName evidence="3">XRE family transcriptional regulator</fullName>
    </submittedName>
</protein>
<dbReference type="Pfam" id="PF01381">
    <property type="entry name" value="HTH_3"/>
    <property type="match status" value="1"/>
</dbReference>
<reference evidence="4 5" key="1">
    <citation type="submission" date="2018-08" db="EMBL/GenBank/DDBJ databases">
        <title>A genome reference for cultivated species of the human gut microbiota.</title>
        <authorList>
            <person name="Zou Y."/>
            <person name="Xue W."/>
            <person name="Luo G."/>
        </authorList>
    </citation>
    <scope>NUCLEOTIDE SEQUENCE [LARGE SCALE GENOMIC DNA]</scope>
    <source>
        <strain evidence="3 4">AF31-13BH</strain>
        <strain evidence="2 5">AM23-7AC</strain>
    </source>
</reference>
<dbReference type="Gene3D" id="1.10.260.40">
    <property type="entry name" value="lambda repressor-like DNA-binding domains"/>
    <property type="match status" value="1"/>
</dbReference>
<evidence type="ECO:0000313" key="4">
    <source>
        <dbReference type="Proteomes" id="UP000285652"/>
    </source>
</evidence>
<feature type="domain" description="HTH cro/C1-type" evidence="1">
    <location>
        <begin position="10"/>
        <end position="64"/>
    </location>
</feature>
<dbReference type="InterPro" id="IPR001387">
    <property type="entry name" value="Cro/C1-type_HTH"/>
</dbReference>
<dbReference type="SMART" id="SM00530">
    <property type="entry name" value="HTH_XRE"/>
    <property type="match status" value="1"/>
</dbReference>
<accession>A0A415UA49</accession>
<dbReference type="CDD" id="cd00093">
    <property type="entry name" value="HTH_XRE"/>
    <property type="match status" value="1"/>
</dbReference>
<dbReference type="InterPro" id="IPR010982">
    <property type="entry name" value="Lambda_DNA-bd_dom_sf"/>
</dbReference>
<proteinExistence type="predicted"/>
<gene>
    <name evidence="2" type="ORF">DW658_11750</name>
    <name evidence="3" type="ORF">DWZ24_11365</name>
</gene>
<evidence type="ECO:0000259" key="1">
    <source>
        <dbReference type="PROSITE" id="PS50943"/>
    </source>
</evidence>